<sequence>MTSKPKCQYISPDGHKCQEIDMGSGYCFWHDAKFDKSGLELSHKLERYAKKGGLLQGLELKRANLEGLNLVKFNDHNGYDLSYGNFYRANLHGAHLFNSTIRNASLMKADLRDANLHCCKIENTNILGVKLNATRIDNLVLGDKLLQESQAIEATKQKNIEEAQDLYLQSEEIYRLLRKGAEQQGLFEMAGKYTYSELRMRHAQYPKYSKKRLVSSFIDMLCGYGEKPENVIRFSLGMILLCALCYFMLGINYNGDVIQFVADAPIKQNLQSMLNCFYFSVVTFTTLGYGDITPVGITRLIATIEAFIGSFSLALFVVVFVKRMTR</sequence>
<keyword evidence="1" id="KW-1133">Transmembrane helix</keyword>
<dbReference type="Gene3D" id="2.160.20.80">
    <property type="entry name" value="E3 ubiquitin-protein ligase SopA"/>
    <property type="match status" value="1"/>
</dbReference>
<dbReference type="Pfam" id="PF07885">
    <property type="entry name" value="Ion_trans_2"/>
    <property type="match status" value="1"/>
</dbReference>
<name>A0A0C1QUH8_9GAMM</name>
<reference evidence="3 4" key="1">
    <citation type="submission" date="2014-12" db="EMBL/GenBank/DDBJ databases">
        <title>Draft Genome Sequence of Pseudoalteromonas luteoviolacea HI1.</title>
        <authorList>
            <person name="Asahina A.Y."/>
            <person name="Hadfield M.G."/>
        </authorList>
    </citation>
    <scope>NUCLEOTIDE SEQUENCE [LARGE SCALE GENOMIC DNA]</scope>
    <source>
        <strain evidence="3 4">HI1</strain>
    </source>
</reference>
<dbReference type="Gene3D" id="1.10.287.70">
    <property type="match status" value="1"/>
</dbReference>
<accession>A0A0C1QUH8</accession>
<protein>
    <submittedName>
        <fullName evidence="3">Kef-type K+ transport system, NAD-binding component</fullName>
    </submittedName>
</protein>
<dbReference type="AlphaFoldDB" id="A0A0C1QUH8"/>
<dbReference type="InterPro" id="IPR001646">
    <property type="entry name" value="5peptide_repeat"/>
</dbReference>
<keyword evidence="1" id="KW-0812">Transmembrane</keyword>
<feature type="domain" description="Potassium channel" evidence="2">
    <location>
        <begin position="249"/>
        <end position="325"/>
    </location>
</feature>
<dbReference type="Pfam" id="PF00805">
    <property type="entry name" value="Pentapeptide"/>
    <property type="match status" value="1"/>
</dbReference>
<dbReference type="RefSeq" id="WP_039607745.1">
    <property type="nucleotide sequence ID" value="NZ_JWIC01000003.1"/>
</dbReference>
<gene>
    <name evidence="3" type="ORF">JF50_01425</name>
</gene>
<comment type="caution">
    <text evidence="3">The sequence shown here is derived from an EMBL/GenBank/DDBJ whole genome shotgun (WGS) entry which is preliminary data.</text>
</comment>
<keyword evidence="1" id="KW-0472">Membrane</keyword>
<evidence type="ECO:0000259" key="2">
    <source>
        <dbReference type="Pfam" id="PF07885"/>
    </source>
</evidence>
<feature type="transmembrane region" description="Helical" evidence="1">
    <location>
        <begin position="296"/>
        <end position="321"/>
    </location>
</feature>
<proteinExistence type="predicted"/>
<evidence type="ECO:0000313" key="4">
    <source>
        <dbReference type="Proteomes" id="UP000031327"/>
    </source>
</evidence>
<dbReference type="EMBL" id="JWIC01000003">
    <property type="protein sequence ID" value="KID58572.1"/>
    <property type="molecule type" value="Genomic_DNA"/>
</dbReference>
<feature type="transmembrane region" description="Helical" evidence="1">
    <location>
        <begin position="272"/>
        <end position="290"/>
    </location>
</feature>
<dbReference type="InterPro" id="IPR013099">
    <property type="entry name" value="K_chnl_dom"/>
</dbReference>
<dbReference type="OrthoDB" id="9813518at2"/>
<dbReference type="SUPFAM" id="SSF81324">
    <property type="entry name" value="Voltage-gated potassium channels"/>
    <property type="match status" value="1"/>
</dbReference>
<evidence type="ECO:0000256" key="1">
    <source>
        <dbReference type="SAM" id="Phobius"/>
    </source>
</evidence>
<evidence type="ECO:0000313" key="3">
    <source>
        <dbReference type="EMBL" id="KID58572.1"/>
    </source>
</evidence>
<dbReference type="SUPFAM" id="SSF141571">
    <property type="entry name" value="Pentapeptide repeat-like"/>
    <property type="match status" value="1"/>
</dbReference>
<feature type="transmembrane region" description="Helical" evidence="1">
    <location>
        <begin position="231"/>
        <end position="251"/>
    </location>
</feature>
<organism evidence="3 4">
    <name type="scientific">Pseudoalteromonas luteoviolacea</name>
    <dbReference type="NCBI Taxonomy" id="43657"/>
    <lineage>
        <taxon>Bacteria</taxon>
        <taxon>Pseudomonadati</taxon>
        <taxon>Pseudomonadota</taxon>
        <taxon>Gammaproteobacteria</taxon>
        <taxon>Alteromonadales</taxon>
        <taxon>Pseudoalteromonadaceae</taxon>
        <taxon>Pseudoalteromonas</taxon>
    </lineage>
</organism>
<dbReference type="Proteomes" id="UP000031327">
    <property type="component" value="Unassembled WGS sequence"/>
</dbReference>